<dbReference type="RefSeq" id="WP_176571527.1">
    <property type="nucleotide sequence ID" value="NZ_CP056030.1"/>
</dbReference>
<dbReference type="AlphaFoldDB" id="A0A7D5HQ51"/>
<dbReference type="KEGG" id="pez:HWQ56_19320"/>
<name>A0A7D5HQ51_9PSED</name>
<reference evidence="1 2" key="1">
    <citation type="submission" date="2020-06" db="EMBL/GenBank/DDBJ databases">
        <title>Pseudomonas eucalypticola sp. nov., an endophyte of Eucalyptus dunnii leaves with biocontrol ability of eucalyptus leaf blight.</title>
        <authorList>
            <person name="Liu Y."/>
            <person name="Song Z."/>
            <person name="Zeng H."/>
            <person name="Lu M."/>
            <person name="Wang X."/>
            <person name="Lian X."/>
            <person name="Zhang Q."/>
        </authorList>
    </citation>
    <scope>NUCLEOTIDE SEQUENCE [LARGE SCALE GENOMIC DNA]</scope>
    <source>
        <strain evidence="1 2">NP-1</strain>
    </source>
</reference>
<evidence type="ECO:0000313" key="1">
    <source>
        <dbReference type="EMBL" id="QKZ05828.1"/>
    </source>
</evidence>
<evidence type="ECO:0008006" key="3">
    <source>
        <dbReference type="Google" id="ProtNLM"/>
    </source>
</evidence>
<dbReference type="Proteomes" id="UP000509568">
    <property type="component" value="Chromosome"/>
</dbReference>
<organism evidence="1 2">
    <name type="scientific">Pseudomonas eucalypticola</name>
    <dbReference type="NCBI Taxonomy" id="2599595"/>
    <lineage>
        <taxon>Bacteria</taxon>
        <taxon>Pseudomonadati</taxon>
        <taxon>Pseudomonadota</taxon>
        <taxon>Gammaproteobacteria</taxon>
        <taxon>Pseudomonadales</taxon>
        <taxon>Pseudomonadaceae</taxon>
        <taxon>Pseudomonas</taxon>
    </lineage>
</organism>
<evidence type="ECO:0000313" key="2">
    <source>
        <dbReference type="Proteomes" id="UP000509568"/>
    </source>
</evidence>
<dbReference type="EMBL" id="CP056030">
    <property type="protein sequence ID" value="QKZ05828.1"/>
    <property type="molecule type" value="Genomic_DNA"/>
</dbReference>
<gene>
    <name evidence="1" type="ORF">HWQ56_19320</name>
</gene>
<accession>A0A7D5HQ51</accession>
<keyword evidence="2" id="KW-1185">Reference proteome</keyword>
<sequence length="129" mass="13455">MSMRSEIQADLAEAFDDPDGLADAVKPVSGTRTVTGAYDPATGKPASTTTTYAGRGVFGSYLAKEVDGSRILGTDEKLLVLQNELLITVDGTATLDVAQPMVGDVVGGKRVLDVGQDPAGATWTLQLRK</sequence>
<proteinExistence type="predicted"/>
<protein>
    <recommendedName>
        <fullName evidence="3">Glutamate 5-kinase</fullName>
    </recommendedName>
</protein>